<dbReference type="EMBL" id="JAAOAN010000022">
    <property type="protein sequence ID" value="KAF5724932.1"/>
    <property type="molecule type" value="Genomic_DNA"/>
</dbReference>
<reference evidence="1 2" key="1">
    <citation type="submission" date="2020-05" db="EMBL/GenBank/DDBJ databases">
        <title>Identification and distribution of gene clusters putatively required for synthesis of sphingolipid metabolism inhibitors in phylogenetically diverse species of the filamentous fungus Fusarium.</title>
        <authorList>
            <person name="Kim H.-S."/>
            <person name="Busman M."/>
            <person name="Brown D.W."/>
            <person name="Divon H."/>
            <person name="Uhlig S."/>
            <person name="Proctor R.H."/>
        </authorList>
    </citation>
    <scope>NUCLEOTIDE SEQUENCE [LARGE SCALE GENOMIC DNA]</scope>
    <source>
        <strain evidence="1 2">NRRL 66235</strain>
    </source>
</reference>
<gene>
    <name evidence="1" type="ORF">FMUND_323</name>
</gene>
<keyword evidence="2" id="KW-1185">Reference proteome</keyword>
<dbReference type="OrthoDB" id="5059038at2759"/>
<protein>
    <submittedName>
        <fullName evidence="1">Uncharacterized protein</fullName>
    </submittedName>
</protein>
<accession>A0A8H6DRH6</accession>
<organism evidence="1 2">
    <name type="scientific">Fusarium mundagurra</name>
    <dbReference type="NCBI Taxonomy" id="1567541"/>
    <lineage>
        <taxon>Eukaryota</taxon>
        <taxon>Fungi</taxon>
        <taxon>Dikarya</taxon>
        <taxon>Ascomycota</taxon>
        <taxon>Pezizomycotina</taxon>
        <taxon>Sordariomycetes</taxon>
        <taxon>Hypocreomycetidae</taxon>
        <taxon>Hypocreales</taxon>
        <taxon>Nectriaceae</taxon>
        <taxon>Fusarium</taxon>
        <taxon>Fusarium fujikuroi species complex</taxon>
    </lineage>
</organism>
<dbReference type="Proteomes" id="UP000544331">
    <property type="component" value="Unassembled WGS sequence"/>
</dbReference>
<sequence>MEVTQPFVLALWEERVAAPSNEFLRGQAKETVEHFLFRREAWPLLLSLGGQATSDGQKWTPNMDALRATIRFAITTAMTTLYCQYVSCFVKHRCLPPWTFAAEIRLATFVQEVFEHMLLGRRAVMVEHCERIGRFRRDVRLTFHEWMTTDPVLGGLPFTMKGLKSKHLVAFTHQRADRKDTWIQGRLMHKGKSLNVSASKTCTT</sequence>
<proteinExistence type="predicted"/>
<dbReference type="AlphaFoldDB" id="A0A8H6DRH6"/>
<comment type="caution">
    <text evidence="1">The sequence shown here is derived from an EMBL/GenBank/DDBJ whole genome shotgun (WGS) entry which is preliminary data.</text>
</comment>
<name>A0A8H6DRH6_9HYPO</name>
<evidence type="ECO:0000313" key="2">
    <source>
        <dbReference type="Proteomes" id="UP000544331"/>
    </source>
</evidence>
<evidence type="ECO:0000313" key="1">
    <source>
        <dbReference type="EMBL" id="KAF5724932.1"/>
    </source>
</evidence>